<dbReference type="EMBL" id="JAWDJX010000009">
    <property type="protein sequence ID" value="KAK3055372.1"/>
    <property type="molecule type" value="Genomic_DNA"/>
</dbReference>
<dbReference type="PANTHER" id="PTHR38795:SF1">
    <property type="entry name" value="DUF6604 DOMAIN-CONTAINING PROTEIN"/>
    <property type="match status" value="1"/>
</dbReference>
<accession>A0AAJ0DJN2</accession>
<protein>
    <submittedName>
        <fullName evidence="2">Uncharacterized protein</fullName>
    </submittedName>
</protein>
<dbReference type="AlphaFoldDB" id="A0AAJ0DJN2"/>
<feature type="region of interest" description="Disordered" evidence="1">
    <location>
        <begin position="27"/>
        <end position="48"/>
    </location>
</feature>
<organism evidence="2 3">
    <name type="scientific">Extremus antarcticus</name>
    <dbReference type="NCBI Taxonomy" id="702011"/>
    <lineage>
        <taxon>Eukaryota</taxon>
        <taxon>Fungi</taxon>
        <taxon>Dikarya</taxon>
        <taxon>Ascomycota</taxon>
        <taxon>Pezizomycotina</taxon>
        <taxon>Dothideomycetes</taxon>
        <taxon>Dothideomycetidae</taxon>
        <taxon>Mycosphaerellales</taxon>
        <taxon>Extremaceae</taxon>
        <taxon>Extremus</taxon>
    </lineage>
</organism>
<comment type="caution">
    <text evidence="2">The sequence shown here is derived from an EMBL/GenBank/DDBJ whole genome shotgun (WGS) entry which is preliminary data.</text>
</comment>
<gene>
    <name evidence="2" type="ORF">LTR09_003926</name>
</gene>
<evidence type="ECO:0000313" key="2">
    <source>
        <dbReference type="EMBL" id="KAK3055372.1"/>
    </source>
</evidence>
<evidence type="ECO:0000256" key="1">
    <source>
        <dbReference type="SAM" id="MobiDB-lite"/>
    </source>
</evidence>
<dbReference type="Proteomes" id="UP001271007">
    <property type="component" value="Unassembled WGS sequence"/>
</dbReference>
<dbReference type="PANTHER" id="PTHR38795">
    <property type="entry name" value="DUF6604 DOMAIN-CONTAINING PROTEIN"/>
    <property type="match status" value="1"/>
</dbReference>
<keyword evidence="3" id="KW-1185">Reference proteome</keyword>
<proteinExistence type="predicted"/>
<evidence type="ECO:0000313" key="3">
    <source>
        <dbReference type="Proteomes" id="UP001271007"/>
    </source>
</evidence>
<name>A0AAJ0DJN2_9PEZI</name>
<sequence length="274" mass="30117">MFIGGRPTTAEESLKKLQIATGIASPSDFARNSRNSRRLPPASGHSTVQLMEPGTAVKNIFQDRYLVHGASKVSIDNVDKLIKEIAPISNDSSGSTQQLTAASGLRSIRHRWYNTHCLGALQLLAAIKQGLYTEEPRLQFNYFGMHKRGVEILRRIQKKEDHKLRQYFGPEYMSDVTMISDLVIMVLEVARGSGAASQQLGLSQAAGGSSNYLKENGDKARKELKTFCKNKTLGEGTASSAEVVLEDLPYWFCMEDVLDPAALAALQTGSRIAR</sequence>
<reference evidence="2" key="1">
    <citation type="submission" date="2023-04" db="EMBL/GenBank/DDBJ databases">
        <title>Black Yeasts Isolated from many extreme environments.</title>
        <authorList>
            <person name="Coleine C."/>
            <person name="Stajich J.E."/>
            <person name="Selbmann L."/>
        </authorList>
    </citation>
    <scope>NUCLEOTIDE SEQUENCE</scope>
    <source>
        <strain evidence="2">CCFEE 5312</strain>
    </source>
</reference>